<evidence type="ECO:0000313" key="3">
    <source>
        <dbReference type="EMBL" id="RJG24582.1"/>
    </source>
</evidence>
<dbReference type="SUPFAM" id="SSF46785">
    <property type="entry name" value="Winged helix' DNA-binding domain"/>
    <property type="match status" value="1"/>
</dbReference>
<evidence type="ECO:0000259" key="2">
    <source>
        <dbReference type="Pfam" id="PF10400"/>
    </source>
</evidence>
<dbReference type="OrthoDB" id="9783723at2"/>
<dbReference type="Gene3D" id="6.10.140.190">
    <property type="match status" value="1"/>
</dbReference>
<dbReference type="Pfam" id="PF03551">
    <property type="entry name" value="PadR"/>
    <property type="match status" value="1"/>
</dbReference>
<dbReference type="InterPro" id="IPR036390">
    <property type="entry name" value="WH_DNA-bd_sf"/>
</dbReference>
<dbReference type="EMBL" id="QYZD01000006">
    <property type="protein sequence ID" value="RJG24582.1"/>
    <property type="molecule type" value="Genomic_DNA"/>
</dbReference>
<gene>
    <name evidence="3" type="ORF">DQX05_09675</name>
</gene>
<dbReference type="InterPro" id="IPR036388">
    <property type="entry name" value="WH-like_DNA-bd_sf"/>
</dbReference>
<evidence type="ECO:0000313" key="4">
    <source>
        <dbReference type="Proteomes" id="UP000266177"/>
    </source>
</evidence>
<protein>
    <submittedName>
        <fullName evidence="3">PadR family transcriptional regulator</fullName>
    </submittedName>
</protein>
<organism evidence="3 4">
    <name type="scientific">Paenibacillus thiaminolyticus</name>
    <name type="common">Bacillus thiaminolyticus</name>
    <dbReference type="NCBI Taxonomy" id="49283"/>
    <lineage>
        <taxon>Bacteria</taxon>
        <taxon>Bacillati</taxon>
        <taxon>Bacillota</taxon>
        <taxon>Bacilli</taxon>
        <taxon>Bacillales</taxon>
        <taxon>Paenibacillaceae</taxon>
        <taxon>Paenibacillus</taxon>
    </lineage>
</organism>
<proteinExistence type="predicted"/>
<evidence type="ECO:0000259" key="1">
    <source>
        <dbReference type="Pfam" id="PF03551"/>
    </source>
</evidence>
<comment type="caution">
    <text evidence="3">The sequence shown here is derived from an EMBL/GenBank/DDBJ whole genome shotgun (WGS) entry which is preliminary data.</text>
</comment>
<sequence>MLNTLSYGLLGLLASESCSGYDLMLRIQPFWQAKHSQIYPLLAKLEREGYVQYVRIEQKDKPDKKVYSLTEQGKQAVLDWLGEPPAEQLSRDELSLKAKCIWMIDRELAIPLFLTRKKQLETKIAYHEKLLQRIPEEERHVHSKKFGSYILLHRAISLATAQIEWCRWVVRMLEEEDSTS</sequence>
<dbReference type="RefSeq" id="WP_119793051.1">
    <property type="nucleotide sequence ID" value="NZ_QYZD01000006.1"/>
</dbReference>
<dbReference type="PANTHER" id="PTHR43252">
    <property type="entry name" value="TRANSCRIPTIONAL REGULATOR YQJI"/>
    <property type="match status" value="1"/>
</dbReference>
<reference evidence="3 4" key="1">
    <citation type="submission" date="2018-09" db="EMBL/GenBank/DDBJ databases">
        <title>Paenibacillus SK2017-BO5.</title>
        <authorList>
            <person name="Piskunova J.V."/>
            <person name="Dubiley S.A."/>
            <person name="Severinov K.V."/>
        </authorList>
    </citation>
    <scope>NUCLEOTIDE SEQUENCE [LARGE SCALE GENOMIC DNA]</scope>
    <source>
        <strain evidence="3 4">BO5</strain>
    </source>
</reference>
<dbReference type="PANTHER" id="PTHR43252:SF4">
    <property type="entry name" value="TRANSCRIPTIONAL REGULATORY PROTEIN"/>
    <property type="match status" value="1"/>
</dbReference>
<name>A0A3A3GNQ4_PANTH</name>
<feature type="domain" description="Transcription regulator PadR C-terminal" evidence="2">
    <location>
        <begin position="91"/>
        <end position="174"/>
    </location>
</feature>
<dbReference type="Proteomes" id="UP000266177">
    <property type="component" value="Unassembled WGS sequence"/>
</dbReference>
<dbReference type="AlphaFoldDB" id="A0A3A3GNQ4"/>
<dbReference type="InterPro" id="IPR005149">
    <property type="entry name" value="Tscrpt_reg_PadR_N"/>
</dbReference>
<dbReference type="Pfam" id="PF10400">
    <property type="entry name" value="Vir_act_alpha_C"/>
    <property type="match status" value="1"/>
</dbReference>
<dbReference type="Gene3D" id="1.10.10.10">
    <property type="entry name" value="Winged helix-like DNA-binding domain superfamily/Winged helix DNA-binding domain"/>
    <property type="match status" value="1"/>
</dbReference>
<dbReference type="InterPro" id="IPR018309">
    <property type="entry name" value="Tscrpt_reg_PadR_C"/>
</dbReference>
<accession>A0A3A3GNQ4</accession>
<feature type="domain" description="Transcription regulator PadR N-terminal" evidence="1">
    <location>
        <begin position="9"/>
        <end position="76"/>
    </location>
</feature>